<dbReference type="PROSITE" id="PS00518">
    <property type="entry name" value="ZF_RING_1"/>
    <property type="match status" value="1"/>
</dbReference>
<dbReference type="InterPro" id="IPR013083">
    <property type="entry name" value="Znf_RING/FYVE/PHD"/>
</dbReference>
<protein>
    <submittedName>
        <fullName evidence="7">Ring-14 protein</fullName>
    </submittedName>
</protein>
<evidence type="ECO:0000256" key="2">
    <source>
        <dbReference type="ARBA" id="ARBA00022771"/>
    </source>
</evidence>
<keyword evidence="8" id="KW-1185">Reference proteome</keyword>
<evidence type="ECO:0000259" key="5">
    <source>
        <dbReference type="PROSITE" id="PS50089"/>
    </source>
</evidence>
<sequence length="508" mass="58833">MKFGKQLESEAEDIPSEWRPYLIQYKALKKLIAKVAVEIERRGLSASFLRECLGNNSANNDNGPKIRYYFTGEAPNVHPCIEFIYDPNQSHVEELLEKIISKEENESDSNACNASRPKLQYKRTENDTDFFTLSKKDERILTSDTMQRRQSAAAELFRELMDMTLSSKEETDRISDITTDGEVEISNKLERGQENKDMRSLVIELEHDDEFFATLMTELQQAAVLQDMTSQRFKQDVNELERRMAKLTAPNHVTDMYAWRAIFSLYMDAQIFKGRVESDRSIHSAHKSKAQMEWFTQQLGELNLLRKFKSKASRESFEQFIALNTELITMKHYQLLNQTAVTKILKKHDKRSGLNASTSFPSFIQQSRFFNTKLADILCASILGKLTTIIPQPDDYLCPVCMSVAWRPIRLACGHVFCVRCLIKAQKKKMDSCPLCRHPTAVKHASSLNLDIPMQNFLKLYFPREIKQKKKDNEREQAMEDIQAMTGRAYTEEQLMRMGAHNRECHIM</sequence>
<dbReference type="PROSITE" id="PS50089">
    <property type="entry name" value="ZF_RING_2"/>
    <property type="match status" value="1"/>
</dbReference>
<dbReference type="STRING" id="1263082.A0A068REZ2"/>
<dbReference type="VEuPathDB" id="FungiDB:LCOR_00002.1"/>
<dbReference type="PANTHER" id="PTHR23327:SF51">
    <property type="entry name" value="TRANSCRIPTIONAL REGULATOR OF YEAST FORM ADHERENCE 3"/>
    <property type="match status" value="1"/>
</dbReference>
<comment type="caution">
    <text evidence="7">The sequence shown here is derived from an EMBL/GenBank/DDBJ whole genome shotgun (WGS) entry which is preliminary data.</text>
</comment>
<dbReference type="Gene3D" id="3.30.40.10">
    <property type="entry name" value="Zinc/RING finger domain, C3HC4 (zinc finger)"/>
    <property type="match status" value="1"/>
</dbReference>
<evidence type="ECO:0000256" key="1">
    <source>
        <dbReference type="ARBA" id="ARBA00022723"/>
    </source>
</evidence>
<dbReference type="PROSITE" id="PS51382">
    <property type="entry name" value="SPX"/>
    <property type="match status" value="1"/>
</dbReference>
<organism evidence="7 8">
    <name type="scientific">Lichtheimia corymbifera JMRC:FSU:9682</name>
    <dbReference type="NCBI Taxonomy" id="1263082"/>
    <lineage>
        <taxon>Eukaryota</taxon>
        <taxon>Fungi</taxon>
        <taxon>Fungi incertae sedis</taxon>
        <taxon>Mucoromycota</taxon>
        <taxon>Mucoromycotina</taxon>
        <taxon>Mucoromycetes</taxon>
        <taxon>Mucorales</taxon>
        <taxon>Lichtheimiaceae</taxon>
        <taxon>Lichtheimia</taxon>
    </lineage>
</organism>
<feature type="domain" description="SPX" evidence="6">
    <location>
        <begin position="1"/>
        <end position="362"/>
    </location>
</feature>
<evidence type="ECO:0000256" key="3">
    <source>
        <dbReference type="ARBA" id="ARBA00022833"/>
    </source>
</evidence>
<reference evidence="7" key="1">
    <citation type="submission" date="2013-08" db="EMBL/GenBank/DDBJ databases">
        <title>Gene expansion shapes genome architecture in the human pathogen Lichtheimia corymbifera: an evolutionary genomics analysis in the ancient terrestrial Mucorales (Mucoromycotina).</title>
        <authorList>
            <person name="Schwartze V.U."/>
            <person name="Winter S."/>
            <person name="Shelest E."/>
            <person name="Marcet-Houben M."/>
            <person name="Horn F."/>
            <person name="Wehner S."/>
            <person name="Hoffmann K."/>
            <person name="Riege K."/>
            <person name="Sammeth M."/>
            <person name="Nowrousian M."/>
            <person name="Valiante V."/>
            <person name="Linde J."/>
            <person name="Jacobsen I.D."/>
            <person name="Marz M."/>
            <person name="Brakhage A.A."/>
            <person name="Gabaldon T."/>
            <person name="Bocker S."/>
            <person name="Voigt K."/>
        </authorList>
    </citation>
    <scope>NUCLEOTIDE SEQUENCE [LARGE SCALE GENOMIC DNA]</scope>
    <source>
        <strain evidence="7">FSU 9682</strain>
    </source>
</reference>
<keyword evidence="2 4" id="KW-0863">Zinc-finger</keyword>
<dbReference type="EMBL" id="CBTN010000001">
    <property type="protein sequence ID" value="CDH48202.1"/>
    <property type="molecule type" value="Genomic_DNA"/>
</dbReference>
<dbReference type="InterPro" id="IPR017907">
    <property type="entry name" value="Znf_RING_CS"/>
</dbReference>
<proteinExistence type="predicted"/>
<dbReference type="InterPro" id="IPR001841">
    <property type="entry name" value="Znf_RING"/>
</dbReference>
<accession>A0A068REZ2</accession>
<dbReference type="GO" id="GO:0008270">
    <property type="term" value="F:zinc ion binding"/>
    <property type="evidence" value="ECO:0007669"/>
    <property type="project" value="UniProtKB-KW"/>
</dbReference>
<name>A0A068REZ2_9FUNG</name>
<dbReference type="PANTHER" id="PTHR23327">
    <property type="entry name" value="RING FINGER PROTEIN 127"/>
    <property type="match status" value="1"/>
</dbReference>
<evidence type="ECO:0000256" key="4">
    <source>
        <dbReference type="PROSITE-ProRule" id="PRU00175"/>
    </source>
</evidence>
<dbReference type="Pfam" id="PF15227">
    <property type="entry name" value="zf-C3HC4_4"/>
    <property type="match status" value="1"/>
</dbReference>
<evidence type="ECO:0000313" key="8">
    <source>
        <dbReference type="Proteomes" id="UP000027586"/>
    </source>
</evidence>
<dbReference type="SUPFAM" id="SSF57850">
    <property type="entry name" value="RING/U-box"/>
    <property type="match status" value="1"/>
</dbReference>
<evidence type="ECO:0000313" key="7">
    <source>
        <dbReference type="EMBL" id="CDH48202.1"/>
    </source>
</evidence>
<dbReference type="CDD" id="cd23137">
    <property type="entry name" value="RING-HC_TRY3-like"/>
    <property type="match status" value="1"/>
</dbReference>
<dbReference type="InterPro" id="IPR004331">
    <property type="entry name" value="SPX_dom"/>
</dbReference>
<dbReference type="OrthoDB" id="5588846at2759"/>
<dbReference type="Pfam" id="PF03105">
    <property type="entry name" value="SPX"/>
    <property type="match status" value="1"/>
</dbReference>
<dbReference type="SMART" id="SM00184">
    <property type="entry name" value="RING"/>
    <property type="match status" value="1"/>
</dbReference>
<dbReference type="Proteomes" id="UP000027586">
    <property type="component" value="Unassembled WGS sequence"/>
</dbReference>
<evidence type="ECO:0000259" key="6">
    <source>
        <dbReference type="PROSITE" id="PS51382"/>
    </source>
</evidence>
<feature type="domain" description="RING-type" evidence="5">
    <location>
        <begin position="398"/>
        <end position="437"/>
    </location>
</feature>
<keyword evidence="3" id="KW-0862">Zinc</keyword>
<keyword evidence="1" id="KW-0479">Metal-binding</keyword>
<gene>
    <name evidence="7" type="ORF">LCOR_00002.1</name>
</gene>
<dbReference type="AlphaFoldDB" id="A0A068REZ2"/>